<dbReference type="AlphaFoldDB" id="A0A015U292"/>
<proteinExistence type="predicted"/>
<dbReference type="Proteomes" id="UP000020773">
    <property type="component" value="Unassembled WGS sequence"/>
</dbReference>
<dbReference type="EMBL" id="JGDB01000115">
    <property type="protein sequence ID" value="EXY90834.1"/>
    <property type="molecule type" value="Genomic_DNA"/>
</dbReference>
<protein>
    <recommendedName>
        <fullName evidence="4">Transmembrane protein</fullName>
    </recommendedName>
</protein>
<feature type="transmembrane region" description="Helical" evidence="1">
    <location>
        <begin position="50"/>
        <end position="71"/>
    </location>
</feature>
<evidence type="ECO:0008006" key="4">
    <source>
        <dbReference type="Google" id="ProtNLM"/>
    </source>
</evidence>
<comment type="caution">
    <text evidence="2">The sequence shown here is derived from an EMBL/GenBank/DDBJ whole genome shotgun (WGS) entry which is preliminary data.</text>
</comment>
<keyword evidence="1" id="KW-1133">Transmembrane helix</keyword>
<dbReference type="PATRIC" id="fig|1339316.3.peg.2364"/>
<keyword evidence="1" id="KW-0812">Transmembrane</keyword>
<gene>
    <name evidence="2" type="ORF">M125_2461</name>
</gene>
<accession>A0A015U292</accession>
<reference evidence="2 3" key="1">
    <citation type="submission" date="2014-02" db="EMBL/GenBank/DDBJ databases">
        <authorList>
            <person name="Sears C."/>
            <person name="Carroll K."/>
            <person name="Sack B.R."/>
            <person name="Qadri F."/>
            <person name="Myers L.L."/>
            <person name="Chung G.-T."/>
            <person name="Escheverria P."/>
            <person name="Fraser C.M."/>
            <person name="Sadzewicz L."/>
            <person name="Shefchek K.A."/>
            <person name="Tallon L."/>
            <person name="Das S.P."/>
            <person name="Daugherty S."/>
            <person name="Mongodin E.F."/>
        </authorList>
    </citation>
    <scope>NUCLEOTIDE SEQUENCE [LARGE SCALE GENOMIC DNA]</scope>
    <source>
        <strain evidence="3">3998T(B)3</strain>
    </source>
</reference>
<evidence type="ECO:0000313" key="3">
    <source>
        <dbReference type="Proteomes" id="UP000020773"/>
    </source>
</evidence>
<name>A0A015U292_BACFG</name>
<keyword evidence="1" id="KW-0472">Membrane</keyword>
<organism evidence="2 3">
    <name type="scientific">Bacteroides fragilis str. 3998T(B)3</name>
    <dbReference type="NCBI Taxonomy" id="1339316"/>
    <lineage>
        <taxon>Bacteria</taxon>
        <taxon>Pseudomonadati</taxon>
        <taxon>Bacteroidota</taxon>
        <taxon>Bacteroidia</taxon>
        <taxon>Bacteroidales</taxon>
        <taxon>Bacteroidaceae</taxon>
        <taxon>Bacteroides</taxon>
    </lineage>
</organism>
<evidence type="ECO:0000313" key="2">
    <source>
        <dbReference type="EMBL" id="EXY90834.1"/>
    </source>
</evidence>
<sequence>MKKGIKKDNYFERNRIIQQTQKYRYNFIDYLYYQGERYNKRYIRSSGNQLITLYWIGFVFLPLLPFCTPHYTDILRISWKK</sequence>
<evidence type="ECO:0000256" key="1">
    <source>
        <dbReference type="SAM" id="Phobius"/>
    </source>
</evidence>